<organism evidence="2 3">
    <name type="scientific">Fusarium oxysporum</name>
    <name type="common">Fusarium vascular wilt</name>
    <dbReference type="NCBI Taxonomy" id="5507"/>
    <lineage>
        <taxon>Eukaryota</taxon>
        <taxon>Fungi</taxon>
        <taxon>Dikarya</taxon>
        <taxon>Ascomycota</taxon>
        <taxon>Pezizomycotina</taxon>
        <taxon>Sordariomycetes</taxon>
        <taxon>Hypocreomycetidae</taxon>
        <taxon>Hypocreales</taxon>
        <taxon>Nectriaceae</taxon>
        <taxon>Fusarium</taxon>
        <taxon>Fusarium oxysporum species complex</taxon>
    </lineage>
</organism>
<dbReference type="AlphaFoldDB" id="A0A420MEB5"/>
<dbReference type="InterPro" id="IPR024983">
    <property type="entry name" value="CHAT_dom"/>
</dbReference>
<comment type="caution">
    <text evidence="2">The sequence shown here is derived from an EMBL/GenBank/DDBJ whole genome shotgun (WGS) entry which is preliminary data.</text>
</comment>
<reference evidence="2 3" key="1">
    <citation type="journal article" date="2018" name="Sci. Rep.">
        <title>Characterisation of pathogen-specific regions and novel effector candidates in Fusarium oxysporum f. sp. cepae.</title>
        <authorList>
            <person name="Armitage A.D."/>
            <person name="Taylor A."/>
            <person name="Sobczyk M.K."/>
            <person name="Baxter L."/>
            <person name="Greenfield B.P."/>
            <person name="Bates H.J."/>
            <person name="Wilson F."/>
            <person name="Jackson A.C."/>
            <person name="Ott S."/>
            <person name="Harrison R.J."/>
            <person name="Clarkson J.P."/>
        </authorList>
    </citation>
    <scope>NUCLEOTIDE SEQUENCE [LARGE SCALE GENOMIC DNA]</scope>
    <source>
        <strain evidence="2 3">Fo_A13</strain>
    </source>
</reference>
<gene>
    <name evidence="2" type="ORF">BFJ69_g15427</name>
</gene>
<accession>A0A420MEB5</accession>
<dbReference type="EMBL" id="MRCX01000295">
    <property type="protein sequence ID" value="RKK66415.1"/>
    <property type="molecule type" value="Genomic_DNA"/>
</dbReference>
<sequence>MLEAARPGPIVVLNVSSYRCDALLVEHSGIRLLELSRLSQEVLVDYIQGLQTLDTLAWLWDAIVRPVLDALGFTGPPPHRQWPHVCRRRPQQVPAAEESRNIVVVAMQNAPKQGLLKHASDKVDSIVAVCKSMGLLRHRPRPRKTDVLSALEACRIFHFAGHGSTHPTEPLQSQLLLDDWDPEPFTVASLLETNLTSQRPLLAYLSACGTNQMLDEGSIDERIHLANACQLAGSCHVVGTLWSVEDGLCVDMRE</sequence>
<evidence type="ECO:0000313" key="2">
    <source>
        <dbReference type="EMBL" id="RKK66415.1"/>
    </source>
</evidence>
<dbReference type="VEuPathDB" id="FungiDB:FOZG_17408"/>
<evidence type="ECO:0000259" key="1">
    <source>
        <dbReference type="Pfam" id="PF12770"/>
    </source>
</evidence>
<evidence type="ECO:0000313" key="3">
    <source>
        <dbReference type="Proteomes" id="UP000285084"/>
    </source>
</evidence>
<dbReference type="Proteomes" id="UP000285084">
    <property type="component" value="Unassembled WGS sequence"/>
</dbReference>
<proteinExistence type="predicted"/>
<protein>
    <recommendedName>
        <fullName evidence="1">CHAT domain-containing protein</fullName>
    </recommendedName>
</protein>
<feature type="domain" description="CHAT" evidence="1">
    <location>
        <begin position="65"/>
        <end position="250"/>
    </location>
</feature>
<name>A0A420MEB5_FUSOX</name>
<dbReference type="Pfam" id="PF12770">
    <property type="entry name" value="CHAT"/>
    <property type="match status" value="1"/>
</dbReference>